<feature type="transmembrane region" description="Helical" evidence="1">
    <location>
        <begin position="29"/>
        <end position="56"/>
    </location>
</feature>
<dbReference type="Proteomes" id="UP000276133">
    <property type="component" value="Unassembled WGS sequence"/>
</dbReference>
<keyword evidence="1" id="KW-0812">Transmembrane</keyword>
<dbReference type="EMBL" id="REGN01012321">
    <property type="protein sequence ID" value="RMZ95909.1"/>
    <property type="molecule type" value="Genomic_DNA"/>
</dbReference>
<keyword evidence="1" id="KW-1133">Transmembrane helix</keyword>
<comment type="caution">
    <text evidence="2">The sequence shown here is derived from an EMBL/GenBank/DDBJ whole genome shotgun (WGS) entry which is preliminary data.</text>
</comment>
<keyword evidence="3" id="KW-1185">Reference proteome</keyword>
<gene>
    <name evidence="2" type="ORF">BpHYR1_026497</name>
</gene>
<keyword evidence="1" id="KW-0472">Membrane</keyword>
<evidence type="ECO:0000313" key="3">
    <source>
        <dbReference type="Proteomes" id="UP000276133"/>
    </source>
</evidence>
<dbReference type="AlphaFoldDB" id="A0A3M7PA96"/>
<organism evidence="2 3">
    <name type="scientific">Brachionus plicatilis</name>
    <name type="common">Marine rotifer</name>
    <name type="synonym">Brachionus muelleri</name>
    <dbReference type="NCBI Taxonomy" id="10195"/>
    <lineage>
        <taxon>Eukaryota</taxon>
        <taxon>Metazoa</taxon>
        <taxon>Spiralia</taxon>
        <taxon>Gnathifera</taxon>
        <taxon>Rotifera</taxon>
        <taxon>Eurotatoria</taxon>
        <taxon>Monogononta</taxon>
        <taxon>Pseudotrocha</taxon>
        <taxon>Ploima</taxon>
        <taxon>Brachionidae</taxon>
        <taxon>Brachionus</taxon>
    </lineage>
</organism>
<name>A0A3M7PA96_BRAPC</name>
<accession>A0A3M7PA96</accession>
<reference evidence="2 3" key="1">
    <citation type="journal article" date="2018" name="Sci. Rep.">
        <title>Genomic signatures of local adaptation to the degree of environmental predictability in rotifers.</title>
        <authorList>
            <person name="Franch-Gras L."/>
            <person name="Hahn C."/>
            <person name="Garcia-Roger E.M."/>
            <person name="Carmona M.J."/>
            <person name="Serra M."/>
            <person name="Gomez A."/>
        </authorList>
    </citation>
    <scope>NUCLEOTIDE SEQUENCE [LARGE SCALE GENOMIC DNA]</scope>
    <source>
        <strain evidence="2">HYR1</strain>
    </source>
</reference>
<dbReference type="OrthoDB" id="10533352at2759"/>
<proteinExistence type="predicted"/>
<protein>
    <submittedName>
        <fullName evidence="2">Uncharacterized protein</fullName>
    </submittedName>
</protein>
<evidence type="ECO:0000256" key="1">
    <source>
        <dbReference type="SAM" id="Phobius"/>
    </source>
</evidence>
<evidence type="ECO:0000313" key="2">
    <source>
        <dbReference type="EMBL" id="RMZ95909.1"/>
    </source>
</evidence>
<sequence>MNESSTRIWPSYLVTFHNEIEEENILKQIGILIGTVAISFAIIFFVIGMCILWHVVYNRFIKKSWSEPKSKSVWFIEVDKKKVEPKKGNVNWNFLKSEIDLSQEKGEIDQHLDGNKIKIEEELTSKKSDKQSSLGNVNLNCVITEV</sequence>